<sequence>MEKETIKEGVITTVNLSDIPIRALRIKSRTLLSKCLNAIQIIPAQSGLPRDYRGIADLFGLDNHLVSTIERSADPFKMILENVEKELKICESGSKNPYSINDLIGFLESIERFDVIDDCMELFYQDALFHSNKMKKLSIKGRKHDLLTINDSLGDNDEDIHYDAYVCYADEDIDFVTFLSDYLESPQIGLRLFIRDRDLLLGTMKYDAYTKLIEQRCNYVIIILTPDFVESEECKYQTLFATDLAIQDRERKLIPIILKSCNIPPFVRLMSKIDFSRRDSKWEWVWRKLIFSISSKPMILTSPPSYPCITYSSVPQEKHSTNENSQLHDQLYLHNHSSRHLNHQSPLTAPYKPDSPINETSISTKTLSSNISIKSFPSVPTSSLISKEESRSIDSGHAESISLESSTSLLSTDKPKKNWLRFFKQKLTGLGSSDSSANGYNNLENCDVK</sequence>
<dbReference type="HOGENOM" id="CLU_610206_0_0_1"/>
<feature type="domain" description="TIR" evidence="2">
    <location>
        <begin position="160"/>
        <end position="293"/>
    </location>
</feature>
<dbReference type="PROSITE" id="PS50104">
    <property type="entry name" value="TIR"/>
    <property type="match status" value="1"/>
</dbReference>
<dbReference type="AlphaFoldDB" id="T1KGQ4"/>
<protein>
    <recommendedName>
        <fullName evidence="2">TIR domain-containing protein</fullName>
    </recommendedName>
</protein>
<keyword evidence="4" id="KW-1185">Reference proteome</keyword>
<feature type="region of interest" description="Disordered" evidence="1">
    <location>
        <begin position="341"/>
        <end position="360"/>
    </location>
</feature>
<dbReference type="KEGG" id="tut:107363907"/>
<reference evidence="4" key="1">
    <citation type="submission" date="2011-08" db="EMBL/GenBank/DDBJ databases">
        <authorList>
            <person name="Rombauts S."/>
        </authorList>
    </citation>
    <scope>NUCLEOTIDE SEQUENCE</scope>
    <source>
        <strain evidence="4">London</strain>
    </source>
</reference>
<name>T1KGQ4_TETUR</name>
<dbReference type="EMBL" id="CAEY01000070">
    <property type="status" value="NOT_ANNOTATED_CDS"/>
    <property type="molecule type" value="Genomic_DNA"/>
</dbReference>
<feature type="region of interest" description="Disordered" evidence="1">
    <location>
        <begin position="384"/>
        <end position="407"/>
    </location>
</feature>
<dbReference type="GO" id="GO:0005886">
    <property type="term" value="C:plasma membrane"/>
    <property type="evidence" value="ECO:0007669"/>
    <property type="project" value="TreeGrafter"/>
</dbReference>
<reference evidence="3" key="2">
    <citation type="submission" date="2015-06" db="UniProtKB">
        <authorList>
            <consortium name="EnsemblMetazoa"/>
        </authorList>
    </citation>
    <scope>IDENTIFICATION</scope>
</reference>
<dbReference type="Pfam" id="PF13676">
    <property type="entry name" value="TIR_2"/>
    <property type="match status" value="1"/>
</dbReference>
<dbReference type="GO" id="GO:0050830">
    <property type="term" value="P:defense response to Gram-positive bacterium"/>
    <property type="evidence" value="ECO:0007669"/>
    <property type="project" value="TreeGrafter"/>
</dbReference>
<evidence type="ECO:0000313" key="4">
    <source>
        <dbReference type="Proteomes" id="UP000015104"/>
    </source>
</evidence>
<dbReference type="InterPro" id="IPR017281">
    <property type="entry name" value="Myelin_different_resp_MyD88"/>
</dbReference>
<dbReference type="GO" id="GO:0043123">
    <property type="term" value="P:positive regulation of canonical NF-kappaB signal transduction"/>
    <property type="evidence" value="ECO:0007669"/>
    <property type="project" value="InterPro"/>
</dbReference>
<evidence type="ECO:0000259" key="2">
    <source>
        <dbReference type="PROSITE" id="PS50104"/>
    </source>
</evidence>
<dbReference type="GO" id="GO:0070976">
    <property type="term" value="F:TIR domain binding"/>
    <property type="evidence" value="ECO:0007669"/>
    <property type="project" value="InterPro"/>
</dbReference>
<dbReference type="InterPro" id="IPR000157">
    <property type="entry name" value="TIR_dom"/>
</dbReference>
<dbReference type="PANTHER" id="PTHR15079">
    <property type="entry name" value="MYD88"/>
    <property type="match status" value="1"/>
</dbReference>
<dbReference type="Proteomes" id="UP000015104">
    <property type="component" value="Unassembled WGS sequence"/>
</dbReference>
<dbReference type="GO" id="GO:0034142">
    <property type="term" value="P:toll-like receptor 4 signaling pathway"/>
    <property type="evidence" value="ECO:0007669"/>
    <property type="project" value="TreeGrafter"/>
</dbReference>
<dbReference type="GO" id="GO:0002755">
    <property type="term" value="P:MyD88-dependent toll-like receptor signaling pathway"/>
    <property type="evidence" value="ECO:0007669"/>
    <property type="project" value="InterPro"/>
</dbReference>
<gene>
    <name evidence="3" type="primary">107363907</name>
</gene>
<evidence type="ECO:0000313" key="3">
    <source>
        <dbReference type="EnsemblMetazoa" id="tetur11g01630.1"/>
    </source>
</evidence>
<feature type="compositionally biased region" description="Polar residues" evidence="1">
    <location>
        <begin position="430"/>
        <end position="449"/>
    </location>
</feature>
<dbReference type="SMART" id="SM00255">
    <property type="entry name" value="TIR"/>
    <property type="match status" value="1"/>
</dbReference>
<proteinExistence type="predicted"/>
<dbReference type="PANTHER" id="PTHR15079:SF3">
    <property type="entry name" value="MYELOID DIFFERENTIATION PRIMARY RESPONSE PROTEIN MYD88"/>
    <property type="match status" value="1"/>
</dbReference>
<dbReference type="STRING" id="32264.T1KGQ4"/>
<dbReference type="Gene3D" id="1.10.533.10">
    <property type="entry name" value="Death Domain, Fas"/>
    <property type="match status" value="1"/>
</dbReference>
<dbReference type="SUPFAM" id="SSF47986">
    <property type="entry name" value="DEATH domain"/>
    <property type="match status" value="1"/>
</dbReference>
<evidence type="ECO:0000256" key="1">
    <source>
        <dbReference type="SAM" id="MobiDB-lite"/>
    </source>
</evidence>
<dbReference type="InterPro" id="IPR011029">
    <property type="entry name" value="DEATH-like_dom_sf"/>
</dbReference>
<dbReference type="GO" id="GO:0035325">
    <property type="term" value="F:Toll-like receptor binding"/>
    <property type="evidence" value="ECO:0007669"/>
    <property type="project" value="TreeGrafter"/>
</dbReference>
<dbReference type="GO" id="GO:0008063">
    <property type="term" value="P:Toll signaling pathway"/>
    <property type="evidence" value="ECO:0007669"/>
    <property type="project" value="TreeGrafter"/>
</dbReference>
<dbReference type="EnsemblMetazoa" id="tetur11g01630.1">
    <property type="protein sequence ID" value="tetur11g01630.1"/>
    <property type="gene ID" value="tetur11g01630"/>
</dbReference>
<accession>T1KGQ4</accession>
<dbReference type="SUPFAM" id="SSF52200">
    <property type="entry name" value="Toll/Interleukin receptor TIR domain"/>
    <property type="match status" value="1"/>
</dbReference>
<dbReference type="GO" id="GO:0045087">
    <property type="term" value="P:innate immune response"/>
    <property type="evidence" value="ECO:0007669"/>
    <property type="project" value="TreeGrafter"/>
</dbReference>
<organism evidence="3 4">
    <name type="scientific">Tetranychus urticae</name>
    <name type="common">Two-spotted spider mite</name>
    <dbReference type="NCBI Taxonomy" id="32264"/>
    <lineage>
        <taxon>Eukaryota</taxon>
        <taxon>Metazoa</taxon>
        <taxon>Ecdysozoa</taxon>
        <taxon>Arthropoda</taxon>
        <taxon>Chelicerata</taxon>
        <taxon>Arachnida</taxon>
        <taxon>Acari</taxon>
        <taxon>Acariformes</taxon>
        <taxon>Trombidiformes</taxon>
        <taxon>Prostigmata</taxon>
        <taxon>Eleutherengona</taxon>
        <taxon>Raphignathae</taxon>
        <taxon>Tetranychoidea</taxon>
        <taxon>Tetranychidae</taxon>
        <taxon>Tetranychus</taxon>
    </lineage>
</organism>
<feature type="region of interest" description="Disordered" evidence="1">
    <location>
        <begin position="429"/>
        <end position="449"/>
    </location>
</feature>
<dbReference type="eggNOG" id="ENOG502QWKI">
    <property type="taxonomic scope" value="Eukaryota"/>
</dbReference>
<feature type="compositionally biased region" description="Basic and acidic residues" evidence="1">
    <location>
        <begin position="386"/>
        <end position="397"/>
    </location>
</feature>
<dbReference type="OMA" id="QHLMCLE"/>
<dbReference type="InterPro" id="IPR035897">
    <property type="entry name" value="Toll_tir_struct_dom_sf"/>
</dbReference>
<dbReference type="OrthoDB" id="10037120at2759"/>
<dbReference type="Gene3D" id="3.40.50.10140">
    <property type="entry name" value="Toll/interleukin-1 receptor homology (TIR) domain"/>
    <property type="match status" value="1"/>
</dbReference>